<gene>
    <name evidence="2" type="ORF">TevJSym_aa01960</name>
</gene>
<feature type="region of interest" description="Disordered" evidence="1">
    <location>
        <begin position="397"/>
        <end position="423"/>
    </location>
</feature>
<reference evidence="2 3" key="1">
    <citation type="journal article" date="2011" name="ISME J.">
        <title>The endosymbionts of the deep-sea tubeworms Riftia pachyptila and Tevnia jerichonana share an identical physiology as revealed by proteogenomic analyses.</title>
        <authorList>
            <person name="Gardebrecht A."/>
            <person name="Markert S."/>
            <person name="Felbeck H."/>
            <person name="Thuermer A."/>
            <person name="Albrecht D."/>
            <person name="Wollherr A."/>
            <person name="Kabisch J."/>
            <person name="Lehmann R."/>
            <person name="Daniel R."/>
            <person name="Liesegang H."/>
            <person name="Hecker M."/>
            <person name="Sievert S.M."/>
            <person name="Schweder T."/>
        </authorList>
    </citation>
    <scope>NUCLEOTIDE SEQUENCE [LARGE SCALE GENOMIC DNA]</scope>
</reference>
<evidence type="ECO:0000313" key="2">
    <source>
        <dbReference type="EMBL" id="EGW56052.1"/>
    </source>
</evidence>
<comment type="caution">
    <text evidence="2">The sequence shown here is derived from an EMBL/GenBank/DDBJ whole genome shotgun (WGS) entry which is preliminary data.</text>
</comment>
<evidence type="ECO:0000256" key="1">
    <source>
        <dbReference type="SAM" id="MobiDB-lite"/>
    </source>
</evidence>
<name>G2FBB4_9GAMM</name>
<organism evidence="2 3">
    <name type="scientific">endosymbiont of Tevnia jerichonana</name>
    <name type="common">vent Tica</name>
    <dbReference type="NCBI Taxonomy" id="1049564"/>
    <lineage>
        <taxon>Bacteria</taxon>
        <taxon>Pseudomonadati</taxon>
        <taxon>Pseudomonadota</taxon>
        <taxon>Gammaproteobacteria</taxon>
        <taxon>sulfur-oxidizing symbionts</taxon>
    </lineage>
</organism>
<sequence length="423" mass="49202">MIRLAGNACPVWRFLFPCWVLFPAKIGSLMKTDRLKLFSLGSFFLMSLPLIDAEAYVPNGGFCSPYDYRASFYPERQRSPDYPLPQPRVSYPFQWQGVTPTRFLEELPPLWRERFRPYSSAGDRYGRRYVQPVDYREPAPRIRYSFPAQPHQAYGWRRSRPAVADRYQGYTGHIYPPYWNASRQAAPPAWMAHEYANYRFRPMRRQSGPQPVRNWGMVAPRSTGYSPQFAVPQQVQMPTFRPSPDYYQAAQVPDYSRFNQTRIQHGWQRPGREWAGAGPAASGRYIYGYSAPARYVFRPMTQPVAPQNRASGYQQNYSAGAYSRSNPVASALQDRRSAAYNPAVQPAHNWRFVPRNENRPAIQRGYRFRPVGMTRQVPVAVSGWRGDFRNRNEENYRHAQPQELSPSRDEWPMLSSLPDWPSR</sequence>
<proteinExistence type="predicted"/>
<accession>G2FBB4</accession>
<dbReference type="AlphaFoldDB" id="G2FBB4"/>
<keyword evidence="3" id="KW-1185">Reference proteome</keyword>
<evidence type="ECO:0000313" key="3">
    <source>
        <dbReference type="Proteomes" id="UP000005167"/>
    </source>
</evidence>
<dbReference type="EMBL" id="AFZB01000001">
    <property type="protein sequence ID" value="EGW56052.1"/>
    <property type="molecule type" value="Genomic_DNA"/>
</dbReference>
<protein>
    <submittedName>
        <fullName evidence="2">Uncharacterized protein</fullName>
    </submittedName>
</protein>
<dbReference type="Proteomes" id="UP000005167">
    <property type="component" value="Unassembled WGS sequence"/>
</dbReference>